<dbReference type="Pfam" id="PF18759">
    <property type="entry name" value="Plavaka"/>
    <property type="match status" value="1"/>
</dbReference>
<gene>
    <name evidence="1" type="ORF">NP233_g7656</name>
</gene>
<dbReference type="InterPro" id="IPR041078">
    <property type="entry name" value="Plavaka"/>
</dbReference>
<comment type="caution">
    <text evidence="1">The sequence shown here is derived from an EMBL/GenBank/DDBJ whole genome shotgun (WGS) entry which is preliminary data.</text>
</comment>
<accession>A0AAD5YNS6</accession>
<evidence type="ECO:0000313" key="1">
    <source>
        <dbReference type="EMBL" id="KAJ3565394.1"/>
    </source>
</evidence>
<keyword evidence="2" id="KW-1185">Reference proteome</keyword>
<proteinExistence type="predicted"/>
<evidence type="ECO:0000313" key="2">
    <source>
        <dbReference type="Proteomes" id="UP001213000"/>
    </source>
</evidence>
<sequence>MSSISPETRNEPSILHMPYEGYWARHFRWVIYGLGPYIADYPEQVLLACVVQNWCPKCRSSHANLDQSPEELRSHEHTDTLLHDGSLSLQTLWQKYGIVGDCLPFTTAFPRADIHELLAPDLLHQIIKGTFKDHLVDWVEQYIKLEYGDRAPEILADIDRRIAVVPHFPGLRHFHEGRGFKQWTGDDSKGLMKVYLPAISGYVPPRMVQAVAALIEFCYLVRRSTIDEDTLEQIKSQLRLFHRHREIFRESLVRPEGFSLPRQHALTHYPFLISEFGAPNGLCSSITESLHIRAVKKPYRRSNRHNALGQMIITNQRLDKLKAARTYFEARGLINREGTVSGGMGLLAAMVGGSSSGVGTRSQREDEDDEAMDQEGAIVEPEAHAEVKLAKTALRKLPSTLIGLAEKFDLPQLPLLTRRFLYKTLNPDMIIPCAIEDLPLIDSRVQVFGSARAVFYAPSDISGLGGLRHERIRCKASWFGGAARRDCVFVGNAEDPDAPGFKSLLVARVFLFFSFEHAGNRYECALVHWFTTYGDKPCEETGLWRVTPDSIGAGDGPLPKDRSFTKWHSLDSFKMFYVNKYIDYHAHEVAF</sequence>
<dbReference type="EMBL" id="JANIEX010000574">
    <property type="protein sequence ID" value="KAJ3565394.1"/>
    <property type="molecule type" value="Genomic_DNA"/>
</dbReference>
<name>A0AAD5YNS6_9AGAR</name>
<reference evidence="1" key="1">
    <citation type="submission" date="2022-07" db="EMBL/GenBank/DDBJ databases">
        <title>Genome Sequence of Leucocoprinus birnbaumii.</title>
        <authorList>
            <person name="Buettner E."/>
        </authorList>
    </citation>
    <scope>NUCLEOTIDE SEQUENCE</scope>
    <source>
        <strain evidence="1">VT141</strain>
    </source>
</reference>
<dbReference type="Proteomes" id="UP001213000">
    <property type="component" value="Unassembled WGS sequence"/>
</dbReference>
<dbReference type="AlphaFoldDB" id="A0AAD5YNS6"/>
<organism evidence="1 2">
    <name type="scientific">Leucocoprinus birnbaumii</name>
    <dbReference type="NCBI Taxonomy" id="56174"/>
    <lineage>
        <taxon>Eukaryota</taxon>
        <taxon>Fungi</taxon>
        <taxon>Dikarya</taxon>
        <taxon>Basidiomycota</taxon>
        <taxon>Agaricomycotina</taxon>
        <taxon>Agaricomycetes</taxon>
        <taxon>Agaricomycetidae</taxon>
        <taxon>Agaricales</taxon>
        <taxon>Agaricineae</taxon>
        <taxon>Agaricaceae</taxon>
        <taxon>Leucocoprinus</taxon>
    </lineage>
</organism>
<protein>
    <submittedName>
        <fullName evidence="1">Uncharacterized protein</fullName>
    </submittedName>
</protein>